<dbReference type="AlphaFoldDB" id="A0A172RZ77"/>
<keyword evidence="4" id="KW-1185">Reference proteome</keyword>
<organism evidence="3 4">
    <name type="scientific">Denitrobacterium detoxificans</name>
    <dbReference type="NCBI Taxonomy" id="79604"/>
    <lineage>
        <taxon>Bacteria</taxon>
        <taxon>Bacillati</taxon>
        <taxon>Actinomycetota</taxon>
        <taxon>Coriobacteriia</taxon>
        <taxon>Eggerthellales</taxon>
        <taxon>Eggerthellaceae</taxon>
        <taxon>Denitrobacterium</taxon>
    </lineage>
</organism>
<feature type="transmembrane region" description="Helical" evidence="1">
    <location>
        <begin position="202"/>
        <end position="222"/>
    </location>
</feature>
<dbReference type="Proteomes" id="UP000182975">
    <property type="component" value="Unassembled WGS sequence"/>
</dbReference>
<reference evidence="4" key="1">
    <citation type="submission" date="2016-10" db="EMBL/GenBank/DDBJ databases">
        <authorList>
            <person name="Varghese N."/>
        </authorList>
    </citation>
    <scope>NUCLEOTIDE SEQUENCE [LARGE SCALE GENOMIC DNA]</scope>
    <source>
        <strain evidence="4">DSM 21843</strain>
    </source>
</reference>
<keyword evidence="1" id="KW-0472">Membrane</keyword>
<evidence type="ECO:0000259" key="2">
    <source>
        <dbReference type="Pfam" id="PF01757"/>
    </source>
</evidence>
<dbReference type="KEGG" id="ddt:AAY81_07480"/>
<dbReference type="Pfam" id="PF01757">
    <property type="entry name" value="Acyl_transf_3"/>
    <property type="match status" value="1"/>
</dbReference>
<feature type="transmembrane region" description="Helical" evidence="1">
    <location>
        <begin position="125"/>
        <end position="142"/>
    </location>
</feature>
<dbReference type="GO" id="GO:0016747">
    <property type="term" value="F:acyltransferase activity, transferring groups other than amino-acyl groups"/>
    <property type="evidence" value="ECO:0007669"/>
    <property type="project" value="InterPro"/>
</dbReference>
<dbReference type="EMBL" id="FOEC01000005">
    <property type="protein sequence ID" value="SEO74374.1"/>
    <property type="molecule type" value="Genomic_DNA"/>
</dbReference>
<feature type="transmembrane region" description="Helical" evidence="1">
    <location>
        <begin position="147"/>
        <end position="164"/>
    </location>
</feature>
<feature type="transmembrane region" description="Helical" evidence="1">
    <location>
        <begin position="315"/>
        <end position="337"/>
    </location>
</feature>
<feature type="domain" description="Acyltransferase 3" evidence="2">
    <location>
        <begin position="17"/>
        <end position="332"/>
    </location>
</feature>
<feature type="transmembrane region" description="Helical" evidence="1">
    <location>
        <begin position="83"/>
        <end position="105"/>
    </location>
</feature>
<keyword evidence="1" id="KW-1133">Transmembrane helix</keyword>
<dbReference type="InterPro" id="IPR052734">
    <property type="entry name" value="Nod_factor_acetyltransferase"/>
</dbReference>
<dbReference type="PANTHER" id="PTHR37312">
    <property type="entry name" value="MEMBRANE-BOUND ACYLTRANSFERASE YKRP-RELATED"/>
    <property type="match status" value="1"/>
</dbReference>
<sequence length="363" mass="40134">MGEHVKDAVAQSHGRIAYYDNVKFVLIVLVVVGHVIDMCAISHPGAKSLFVFIYSFHMPLFLFISGLFLSRERLTGQKTLERVVQMVALGFLLKVLLFATYFVIAVIQGGDTSAVKFTLLGDGGIPWYLFALAAFYTFSWILRRVNVWVVLVGALVLGMLVGYDSSISDYLYLSRIMVFLPFFWLGHMLNPARVERALAYPWLRVVGVVVIVAFAVLCLVRVGDAYHFRPLFTGRNSFENAIKAGLVGCSWMHRGVAYVISAAMCASVLAVVPRRRIALVSEFGTRTLAVYMLHFPVLCALHACDAYGFLMAHGISWPFVCIGLGVIITVVLSLPVFSKPFSWLGARLRGVAHVSARVRTTAA</sequence>
<name>A0A172RZ77_9ACTN</name>
<feature type="transmembrane region" description="Helical" evidence="1">
    <location>
        <begin position="49"/>
        <end position="71"/>
    </location>
</feature>
<feature type="transmembrane region" description="Helical" evidence="1">
    <location>
        <begin position="255"/>
        <end position="272"/>
    </location>
</feature>
<evidence type="ECO:0000313" key="4">
    <source>
        <dbReference type="Proteomes" id="UP000182975"/>
    </source>
</evidence>
<evidence type="ECO:0000256" key="1">
    <source>
        <dbReference type="SAM" id="Phobius"/>
    </source>
</evidence>
<dbReference type="PANTHER" id="PTHR37312:SF1">
    <property type="entry name" value="MEMBRANE-BOUND ACYLTRANSFERASE YKRP-RELATED"/>
    <property type="match status" value="1"/>
</dbReference>
<gene>
    <name evidence="3" type="ORF">SAMN02910314_01061</name>
</gene>
<proteinExistence type="predicted"/>
<accession>A0A172RZ77</accession>
<evidence type="ECO:0000313" key="3">
    <source>
        <dbReference type="EMBL" id="SEO74374.1"/>
    </source>
</evidence>
<feature type="transmembrane region" description="Helical" evidence="1">
    <location>
        <begin position="24"/>
        <end position="43"/>
    </location>
</feature>
<protein>
    <submittedName>
        <fullName evidence="3">Fucose 4-O-acetylase</fullName>
    </submittedName>
</protein>
<feature type="transmembrane region" description="Helical" evidence="1">
    <location>
        <begin position="288"/>
        <end position="309"/>
    </location>
</feature>
<dbReference type="InterPro" id="IPR002656">
    <property type="entry name" value="Acyl_transf_3_dom"/>
</dbReference>
<keyword evidence="1" id="KW-0812">Transmembrane</keyword>
<dbReference type="STRING" id="79604.AAY81_07480"/>
<feature type="transmembrane region" description="Helical" evidence="1">
    <location>
        <begin position="170"/>
        <end position="190"/>
    </location>
</feature>